<organism evidence="9 10">
    <name type="scientific">Chaetoceros tenuissimus</name>
    <dbReference type="NCBI Taxonomy" id="426638"/>
    <lineage>
        <taxon>Eukaryota</taxon>
        <taxon>Sar</taxon>
        <taxon>Stramenopiles</taxon>
        <taxon>Ochrophyta</taxon>
        <taxon>Bacillariophyta</taxon>
        <taxon>Coscinodiscophyceae</taxon>
        <taxon>Chaetocerotophycidae</taxon>
        <taxon>Chaetocerotales</taxon>
        <taxon>Chaetocerotaceae</taxon>
        <taxon>Chaetoceros</taxon>
    </lineage>
</organism>
<evidence type="ECO:0000256" key="1">
    <source>
        <dbReference type="ARBA" id="ARBA00001961"/>
    </source>
</evidence>
<dbReference type="SMART" id="SM00702">
    <property type="entry name" value="P4Hc"/>
    <property type="match status" value="1"/>
</dbReference>
<keyword evidence="2" id="KW-0479">Metal-binding</keyword>
<keyword evidence="5" id="KW-0560">Oxidoreductase</keyword>
<evidence type="ECO:0000256" key="2">
    <source>
        <dbReference type="ARBA" id="ARBA00022723"/>
    </source>
</evidence>
<dbReference type="SUPFAM" id="SSF51197">
    <property type="entry name" value="Clavaminate synthase-like"/>
    <property type="match status" value="1"/>
</dbReference>
<evidence type="ECO:0000259" key="8">
    <source>
        <dbReference type="PROSITE" id="PS51471"/>
    </source>
</evidence>
<dbReference type="GO" id="GO:0071456">
    <property type="term" value="P:cellular response to hypoxia"/>
    <property type="evidence" value="ECO:0007669"/>
    <property type="project" value="TreeGrafter"/>
</dbReference>
<comment type="caution">
    <text evidence="9">The sequence shown here is derived from an EMBL/GenBank/DDBJ whole genome shotgun (WGS) entry which is preliminary data.</text>
</comment>
<reference evidence="9 10" key="1">
    <citation type="journal article" date="2021" name="Sci. Rep.">
        <title>The genome of the diatom Chaetoceros tenuissimus carries an ancient integrated fragment of an extant virus.</title>
        <authorList>
            <person name="Hongo Y."/>
            <person name="Kimura K."/>
            <person name="Takaki Y."/>
            <person name="Yoshida Y."/>
            <person name="Baba S."/>
            <person name="Kobayashi G."/>
            <person name="Nagasaki K."/>
            <person name="Hano T."/>
            <person name="Tomaru Y."/>
        </authorList>
    </citation>
    <scope>NUCLEOTIDE SEQUENCE [LARGE SCALE GENOMIC DNA]</scope>
    <source>
        <strain evidence="9 10">NIES-3715</strain>
    </source>
</reference>
<evidence type="ECO:0000313" key="10">
    <source>
        <dbReference type="Proteomes" id="UP001054902"/>
    </source>
</evidence>
<feature type="domain" description="Fe2OG dioxygenase" evidence="8">
    <location>
        <begin position="289"/>
        <end position="412"/>
    </location>
</feature>
<keyword evidence="3" id="KW-0847">Vitamin C</keyword>
<keyword evidence="4" id="KW-0223">Dioxygenase</keyword>
<evidence type="ECO:0000256" key="3">
    <source>
        <dbReference type="ARBA" id="ARBA00022896"/>
    </source>
</evidence>
<evidence type="ECO:0000313" key="9">
    <source>
        <dbReference type="EMBL" id="GFH55887.1"/>
    </source>
</evidence>
<feature type="chain" id="PRO_5042140404" description="Fe2OG dioxygenase domain-containing protein" evidence="7">
    <location>
        <begin position="20"/>
        <end position="436"/>
    </location>
</feature>
<gene>
    <name evidence="9" type="ORF">CTEN210_12363</name>
</gene>
<name>A0AAD3D114_9STRA</name>
<proteinExistence type="predicted"/>
<dbReference type="InterPro" id="IPR044862">
    <property type="entry name" value="Pro_4_hyd_alph_FE2OG_OXY"/>
</dbReference>
<dbReference type="GO" id="GO:0031543">
    <property type="term" value="F:peptidyl-proline dioxygenase activity"/>
    <property type="evidence" value="ECO:0007669"/>
    <property type="project" value="TreeGrafter"/>
</dbReference>
<dbReference type="InterPro" id="IPR005123">
    <property type="entry name" value="Oxoglu/Fe-dep_dioxygenase_dom"/>
</dbReference>
<comment type="cofactor">
    <cofactor evidence="1">
        <name>L-ascorbate</name>
        <dbReference type="ChEBI" id="CHEBI:38290"/>
    </cofactor>
</comment>
<accession>A0AAD3D114</accession>
<evidence type="ECO:0000256" key="5">
    <source>
        <dbReference type="ARBA" id="ARBA00023002"/>
    </source>
</evidence>
<dbReference type="InterPro" id="IPR051559">
    <property type="entry name" value="HIF_prolyl_hydroxylases"/>
</dbReference>
<dbReference type="PANTHER" id="PTHR12907">
    <property type="entry name" value="EGL NINE HOMOLOG-RELATED"/>
    <property type="match status" value="1"/>
</dbReference>
<sequence>MKIKIVTVFSLFCTERVSAFSASVSVSTPSVSSSTPLSPFPSIAGSPVPPPAPIPLYFAQDVDENSSRQAVNSWFESFIDSTSYFQRDPNDASTCVIPAFNASIKLKGTELPLKYELEIHGANEEDFGMLCAKLFESQQSDDILQQKKINNQFLRQIVRNHFQNMKPHTGYEASQSSNYDLIDTILDNEKIESLVANGYVHFDTDILTTPVQFQNLSNILKSKTSQDNQIRSDTVTFINRNDAIQCGIEEQYNLLMGMADYLNRKFDWSRLDSGFAPLAPATKAAPLTNPANIQIASYALGEFYVAHSDNLLIQTSDGSGESLTRSNYRRFTVILYCSDDWHVQRDGGALRIYPNTVDFTDPSIAKQNNLPYEDVTPKNGKLLIFDSRLVHSVEHVLSSTKERLAMTIWISRPEDSGVSVDIWDEEAGKVDWYRMF</sequence>
<evidence type="ECO:0000256" key="6">
    <source>
        <dbReference type="ARBA" id="ARBA00023004"/>
    </source>
</evidence>
<keyword evidence="10" id="KW-1185">Reference proteome</keyword>
<protein>
    <recommendedName>
        <fullName evidence="8">Fe2OG dioxygenase domain-containing protein</fullName>
    </recommendedName>
</protein>
<dbReference type="Proteomes" id="UP001054902">
    <property type="component" value="Unassembled WGS sequence"/>
</dbReference>
<dbReference type="AlphaFoldDB" id="A0AAD3D114"/>
<dbReference type="PROSITE" id="PS51471">
    <property type="entry name" value="FE2OG_OXY"/>
    <property type="match status" value="1"/>
</dbReference>
<evidence type="ECO:0000256" key="7">
    <source>
        <dbReference type="SAM" id="SignalP"/>
    </source>
</evidence>
<dbReference type="Gene3D" id="2.60.120.620">
    <property type="entry name" value="q2cbj1_9rhob like domain"/>
    <property type="match status" value="1"/>
</dbReference>
<dbReference type="GO" id="GO:0031418">
    <property type="term" value="F:L-ascorbic acid binding"/>
    <property type="evidence" value="ECO:0007669"/>
    <property type="project" value="UniProtKB-KW"/>
</dbReference>
<keyword evidence="6" id="KW-0408">Iron</keyword>
<evidence type="ECO:0000256" key="4">
    <source>
        <dbReference type="ARBA" id="ARBA00022964"/>
    </source>
</evidence>
<dbReference type="PANTHER" id="PTHR12907:SF26">
    <property type="entry name" value="HIF PROLYL HYDROXYLASE, ISOFORM C"/>
    <property type="match status" value="1"/>
</dbReference>
<dbReference type="InterPro" id="IPR006620">
    <property type="entry name" value="Pro_4_hyd_alph"/>
</dbReference>
<dbReference type="Pfam" id="PF13640">
    <property type="entry name" value="2OG-FeII_Oxy_3"/>
    <property type="match status" value="1"/>
</dbReference>
<dbReference type="EMBL" id="BLLK01000051">
    <property type="protein sequence ID" value="GFH55887.1"/>
    <property type="molecule type" value="Genomic_DNA"/>
</dbReference>
<keyword evidence="7" id="KW-0732">Signal</keyword>
<feature type="signal peptide" evidence="7">
    <location>
        <begin position="1"/>
        <end position="19"/>
    </location>
</feature>
<dbReference type="GO" id="GO:0008198">
    <property type="term" value="F:ferrous iron binding"/>
    <property type="evidence" value="ECO:0007669"/>
    <property type="project" value="TreeGrafter"/>
</dbReference>